<dbReference type="GO" id="GO:0003677">
    <property type="term" value="F:DNA binding"/>
    <property type="evidence" value="ECO:0007669"/>
    <property type="project" value="UniProtKB-KW"/>
</dbReference>
<feature type="compositionally biased region" description="Basic and acidic residues" evidence="9">
    <location>
        <begin position="51"/>
        <end position="63"/>
    </location>
</feature>
<evidence type="ECO:0000256" key="8">
    <source>
        <dbReference type="ARBA" id="ARBA00023163"/>
    </source>
</evidence>
<proteinExistence type="inferred from homology"/>
<evidence type="ECO:0000256" key="5">
    <source>
        <dbReference type="ARBA" id="ARBA00023015"/>
    </source>
</evidence>
<dbReference type="PRINTS" id="PR00045">
    <property type="entry name" value="SIGMA54FCT"/>
</dbReference>
<dbReference type="PIRSF" id="PIRSF000774">
    <property type="entry name" value="RpoN"/>
    <property type="match status" value="1"/>
</dbReference>
<dbReference type="InterPro" id="IPR000394">
    <property type="entry name" value="RNA_pol_sigma_54"/>
</dbReference>
<evidence type="ECO:0000256" key="7">
    <source>
        <dbReference type="ARBA" id="ARBA00023125"/>
    </source>
</evidence>
<dbReference type="Gene3D" id="1.10.10.60">
    <property type="entry name" value="Homeodomain-like"/>
    <property type="match status" value="1"/>
</dbReference>
<comment type="similarity">
    <text evidence="1">Belongs to the sigma-54 factor family.</text>
</comment>
<dbReference type="Gene3D" id="1.10.10.1330">
    <property type="entry name" value="RNA polymerase sigma-54 factor, core-binding domain"/>
    <property type="match status" value="1"/>
</dbReference>
<keyword evidence="5" id="KW-0805">Transcription regulation</keyword>
<feature type="domain" description="RNA polymerase sigma factor 54 core-binding" evidence="11">
    <location>
        <begin position="83"/>
        <end position="272"/>
    </location>
</feature>
<evidence type="ECO:0000313" key="12">
    <source>
        <dbReference type="EMBL" id="KAA6232657.1"/>
    </source>
</evidence>
<keyword evidence="8" id="KW-0804">Transcription</keyword>
<dbReference type="InterPro" id="IPR007634">
    <property type="entry name" value="RNA_pol_sigma_54_DNA-bd"/>
</dbReference>
<keyword evidence="4" id="KW-0548">Nucleotidyltransferase</keyword>
<dbReference type="GO" id="GO:0016779">
    <property type="term" value="F:nucleotidyltransferase activity"/>
    <property type="evidence" value="ECO:0007669"/>
    <property type="project" value="UniProtKB-KW"/>
</dbReference>
<keyword evidence="6" id="KW-0731">Sigma factor</keyword>
<evidence type="ECO:0000256" key="1">
    <source>
        <dbReference type="ARBA" id="ARBA00008798"/>
    </source>
</evidence>
<dbReference type="GO" id="GO:0016987">
    <property type="term" value="F:sigma factor activity"/>
    <property type="evidence" value="ECO:0007669"/>
    <property type="project" value="UniProtKB-KW"/>
</dbReference>
<evidence type="ECO:0000256" key="6">
    <source>
        <dbReference type="ARBA" id="ARBA00023082"/>
    </source>
</evidence>
<evidence type="ECO:0000256" key="9">
    <source>
        <dbReference type="SAM" id="MobiDB-lite"/>
    </source>
</evidence>
<dbReference type="PANTHER" id="PTHR32248">
    <property type="entry name" value="RNA POLYMERASE SIGMA-54 FACTOR"/>
    <property type="match status" value="1"/>
</dbReference>
<evidence type="ECO:0000259" key="10">
    <source>
        <dbReference type="Pfam" id="PF04552"/>
    </source>
</evidence>
<evidence type="ECO:0000256" key="4">
    <source>
        <dbReference type="ARBA" id="ARBA00022695"/>
    </source>
</evidence>
<evidence type="ECO:0000259" key="11">
    <source>
        <dbReference type="Pfam" id="PF04963"/>
    </source>
</evidence>
<dbReference type="Proteomes" id="UP000327458">
    <property type="component" value="Unassembled WGS sequence"/>
</dbReference>
<name>A0A5M8IC95_CHLPH</name>
<evidence type="ECO:0000256" key="3">
    <source>
        <dbReference type="ARBA" id="ARBA00022679"/>
    </source>
</evidence>
<protein>
    <submittedName>
        <fullName evidence="12">RNA polymerase factor sigma-54</fullName>
    </submittedName>
</protein>
<dbReference type="Pfam" id="PF04963">
    <property type="entry name" value="Sigma54_CBD"/>
    <property type="match status" value="1"/>
</dbReference>
<dbReference type="PROSITE" id="PS00718">
    <property type="entry name" value="SIGMA54_2"/>
    <property type="match status" value="1"/>
</dbReference>
<keyword evidence="3" id="KW-0808">Transferase</keyword>
<dbReference type="EMBL" id="VMRG01000001">
    <property type="protein sequence ID" value="KAA6232657.1"/>
    <property type="molecule type" value="Genomic_DNA"/>
</dbReference>
<evidence type="ECO:0000313" key="13">
    <source>
        <dbReference type="Proteomes" id="UP000327458"/>
    </source>
</evidence>
<keyword evidence="2" id="KW-0240">DNA-directed RNA polymerase</keyword>
<feature type="domain" description="RNA polymerase sigma factor 54 DNA-binding" evidence="10">
    <location>
        <begin position="287"/>
        <end position="445"/>
    </location>
</feature>
<organism evidence="12 13">
    <name type="scientific">Chlorobium phaeovibrioides</name>
    <dbReference type="NCBI Taxonomy" id="1094"/>
    <lineage>
        <taxon>Bacteria</taxon>
        <taxon>Pseudomonadati</taxon>
        <taxon>Chlorobiota</taxon>
        <taxon>Chlorobiia</taxon>
        <taxon>Chlorobiales</taxon>
        <taxon>Chlorobiaceae</taxon>
        <taxon>Chlorobium/Pelodictyon group</taxon>
        <taxon>Chlorobium</taxon>
    </lineage>
</organism>
<sequence>MAEFRLQQKQKAQLSTQQIISSQLLQLPLANLEQRIYEELQENPLLEAVEAEKENSLDERERSSASSSGQSSGEHFFQAVQFDSFHEILLKQLALQENIERGEVEVAIEILGNLDSDGYFVEDPEVIVDSLRIAGLEVDGDEVEAIRLKILHLDPPGVAALDLRERLLVQLHFSRGKASVRVRGVAEAILIYHFDDFIHRRFERLVKKLPHQPEEIDAAINAIVALDPHPGIFQDEGGHYISPDFLVSFDNGELTASLNDRSALSVKVSDRYRDILGKRQGSKEDLQFIRRNMQRANDFASALESRRQTLLKVIESLMKHQYAFFADGPAFLAPLGMKTIAADTGLDISTISRAANSKYVQTRFGVFELKYFFTGAIQTDDGEDVSSKVIKQHLADMIEAEEPSKPLSDDRLTAMLSEQGFQIARRTVAKYREQMQIPVARLRKKIF</sequence>
<dbReference type="RefSeq" id="WP_151419471.1">
    <property type="nucleotide sequence ID" value="NZ_VMRG01000001.1"/>
</dbReference>
<dbReference type="AlphaFoldDB" id="A0A5M8IC95"/>
<accession>A0A5M8IC95</accession>
<dbReference type="InterPro" id="IPR007046">
    <property type="entry name" value="RNA_pol_sigma_54_core-bd"/>
</dbReference>
<dbReference type="Pfam" id="PF04552">
    <property type="entry name" value="Sigma54_DBD"/>
    <property type="match status" value="1"/>
</dbReference>
<dbReference type="NCBIfam" id="TIGR02395">
    <property type="entry name" value="rpoN_sigma"/>
    <property type="match status" value="1"/>
</dbReference>
<gene>
    <name evidence="12" type="primary">rpoN</name>
    <name evidence="12" type="ORF">FP507_05875</name>
</gene>
<dbReference type="GO" id="GO:0000428">
    <property type="term" value="C:DNA-directed RNA polymerase complex"/>
    <property type="evidence" value="ECO:0007669"/>
    <property type="project" value="UniProtKB-KW"/>
</dbReference>
<comment type="caution">
    <text evidence="12">The sequence shown here is derived from an EMBL/GenBank/DDBJ whole genome shotgun (WGS) entry which is preliminary data.</text>
</comment>
<dbReference type="GO" id="GO:0001216">
    <property type="term" value="F:DNA-binding transcription activator activity"/>
    <property type="evidence" value="ECO:0007669"/>
    <property type="project" value="InterPro"/>
</dbReference>
<evidence type="ECO:0000256" key="2">
    <source>
        <dbReference type="ARBA" id="ARBA00022478"/>
    </source>
</evidence>
<reference evidence="12 13" key="1">
    <citation type="submission" date="2019-07" db="EMBL/GenBank/DDBJ databases">
        <title>Draft genome Sequence of Chlorobium phaeovibrioides sp. strain PhvTcv-s14, from the Phylum Chlorobi.</title>
        <authorList>
            <person name="Babenko V."/>
            <person name="Boldyreva D."/>
            <person name="Kanygina A."/>
            <person name="Selezneva O."/>
            <person name="Akopiyan T."/>
            <person name="Lunina O."/>
        </authorList>
    </citation>
    <scope>NUCLEOTIDE SEQUENCE [LARGE SCALE GENOMIC DNA]</scope>
    <source>
        <strain evidence="12 13">GrTcv12</strain>
    </source>
</reference>
<keyword evidence="7" id="KW-0238">DNA-binding</keyword>
<dbReference type="PANTHER" id="PTHR32248:SF4">
    <property type="entry name" value="RNA POLYMERASE SIGMA-54 FACTOR"/>
    <property type="match status" value="1"/>
</dbReference>
<feature type="region of interest" description="Disordered" evidence="9">
    <location>
        <begin position="51"/>
        <end position="72"/>
    </location>
</feature>
<dbReference type="InterPro" id="IPR038709">
    <property type="entry name" value="RpoN_core-bd_sf"/>
</dbReference>
<dbReference type="GO" id="GO:0006352">
    <property type="term" value="P:DNA-templated transcription initiation"/>
    <property type="evidence" value="ECO:0007669"/>
    <property type="project" value="InterPro"/>
</dbReference>
<dbReference type="PROSITE" id="PS50044">
    <property type="entry name" value="SIGMA54_3"/>
    <property type="match status" value="1"/>
</dbReference>
<dbReference type="Pfam" id="PF00309">
    <property type="entry name" value="Sigma54_AID"/>
    <property type="match status" value="1"/>
</dbReference>